<feature type="transmembrane region" description="Helical" evidence="3">
    <location>
        <begin position="445"/>
        <end position="470"/>
    </location>
</feature>
<dbReference type="InterPro" id="IPR039421">
    <property type="entry name" value="Type_1_exporter"/>
</dbReference>
<evidence type="ECO:0000259" key="4">
    <source>
        <dbReference type="PROSITE" id="PS50893"/>
    </source>
</evidence>
<keyword evidence="3" id="KW-0472">Membrane</keyword>
<sequence>MSTLLTLPPGLIDKDSSHGFDTLNVHRPSSAQKDTLNVIGEVVDYFGDDSNTLKACHTSLKRVSSPPGTIAPFRDLLLCAECTFSTHIRRIRALRCSGSHDDPAFDDIAAVVRGLKDIRELYIEMKLSRFHDDAYPLLCRGFITAFPYATRLDLGFTVEHTSKWRVTAPLFETISFFPALRELHILELSQDTQNSFTTRVPPPDLHSLELRGRPINPILTWLNASNHLRNLDSLTLSSLRNNNAPFVRAALKQIGGALRHLDIDLSNFEADHPAALVLGMNPNLKTLIIRDEPYGGLDEFDPQVLFLVLTSLTASTLEDISLVLDVAWYEYLDWAALDPDRKCCGSHISALASSNIDLSEKMYGGKRGFRRRKADVNMDEGTFDPEDTLKVKHTRIGIWDLYEEIEPKLKLLPGSWRSQLETFHEMKQSLPFVLRMFREIGAIRACWFLLAGYLILTLILALIPAIELWYAGLLLKIVQNAVEHRTVDRNVLLQVAGSRLICSAVTRLLQHGQTLLYKPLNERIRQHYAVHTFRARARLDVPTYSDAAVQRQLDNSTTSARTSVAWNNVVTTLHLFSTGVELVSQFSVLFNLLRDQRDGPLLATLSFGHTLFRKKVVQKNWSPSGVWAATTRDSDYLRSIGLTRVARDPQHRKELVAGGMLDYLVSTYRTAAERLGNQAMDFYEAFQTHHITNRLNLTAFLSDPLRELPQIVFTLRAVQYPSDIPVSLASLHLITQTTSKFSRTLFDLFEQTGSVADNLAGIRKLYETYSIPNVVVDGTTPFPEDQQNLSLGVALEFRNVSFRYPGSNTDVLRNISFKILQGQLCVIVGANGSGKSTILKLVARLYDPTEGQIFVNDQDIRALKLDDLRRATSVLFQDYTYFPLSIRDNIALGDPNNAHDDDKIREAATLGGATEFIERLDDGFDTYLDRPVEDIYSSLPQGTKTLFGRPVEYSSIRGAGNMSSHSKGLSGGQMQRIALSRTFMRDDGVGLLCFDEPSASLDPTAEHDLFERLRKLRGNKTMIFSTHRFGNLTRHADLILYMDDSVILEEGTHNELINLNGGYAKIWNLQAQAFLP</sequence>
<evidence type="ECO:0000313" key="6">
    <source>
        <dbReference type="Proteomes" id="UP000623467"/>
    </source>
</evidence>
<dbReference type="GO" id="GO:0016887">
    <property type="term" value="F:ATP hydrolysis activity"/>
    <property type="evidence" value="ECO:0007669"/>
    <property type="project" value="InterPro"/>
</dbReference>
<proteinExistence type="predicted"/>
<dbReference type="SUPFAM" id="SSF52540">
    <property type="entry name" value="P-loop containing nucleoside triphosphate hydrolases"/>
    <property type="match status" value="1"/>
</dbReference>
<dbReference type="PANTHER" id="PTHR24221">
    <property type="entry name" value="ATP-BINDING CASSETTE SUB-FAMILY B"/>
    <property type="match status" value="1"/>
</dbReference>
<keyword evidence="3" id="KW-0812">Transmembrane</keyword>
<reference evidence="5" key="1">
    <citation type="submission" date="2020-05" db="EMBL/GenBank/DDBJ databases">
        <title>Mycena genomes resolve the evolution of fungal bioluminescence.</title>
        <authorList>
            <person name="Tsai I.J."/>
        </authorList>
    </citation>
    <scope>NUCLEOTIDE SEQUENCE</scope>
    <source>
        <strain evidence="5">160909Yilan</strain>
    </source>
</reference>
<dbReference type="InterPro" id="IPR003439">
    <property type="entry name" value="ABC_transporter-like_ATP-bd"/>
</dbReference>
<evidence type="ECO:0000256" key="1">
    <source>
        <dbReference type="ARBA" id="ARBA00022741"/>
    </source>
</evidence>
<keyword evidence="2" id="KW-0067">ATP-binding</keyword>
<dbReference type="SUPFAM" id="SSF52047">
    <property type="entry name" value="RNI-like"/>
    <property type="match status" value="1"/>
</dbReference>
<keyword evidence="1" id="KW-0547">Nucleotide-binding</keyword>
<name>A0A8H7D9R0_9AGAR</name>
<dbReference type="PROSITE" id="PS50893">
    <property type="entry name" value="ABC_TRANSPORTER_2"/>
    <property type="match status" value="1"/>
</dbReference>
<evidence type="ECO:0000256" key="3">
    <source>
        <dbReference type="SAM" id="Phobius"/>
    </source>
</evidence>
<accession>A0A8H7D9R0</accession>
<dbReference type="GO" id="GO:0034040">
    <property type="term" value="F:ATPase-coupled lipid transmembrane transporter activity"/>
    <property type="evidence" value="ECO:0007669"/>
    <property type="project" value="TreeGrafter"/>
</dbReference>
<dbReference type="Pfam" id="PF00005">
    <property type="entry name" value="ABC_tran"/>
    <property type="match status" value="1"/>
</dbReference>
<comment type="caution">
    <text evidence="5">The sequence shown here is derived from an EMBL/GenBank/DDBJ whole genome shotgun (WGS) entry which is preliminary data.</text>
</comment>
<keyword evidence="6" id="KW-1185">Reference proteome</keyword>
<dbReference type="PROSITE" id="PS00211">
    <property type="entry name" value="ABC_TRANSPORTER_1"/>
    <property type="match status" value="1"/>
</dbReference>
<gene>
    <name evidence="5" type="ORF">MSAN_00812300</name>
</gene>
<dbReference type="InterPro" id="IPR032675">
    <property type="entry name" value="LRR_dom_sf"/>
</dbReference>
<dbReference type="AlphaFoldDB" id="A0A8H7D9R0"/>
<dbReference type="InterPro" id="IPR017871">
    <property type="entry name" value="ABC_transporter-like_CS"/>
</dbReference>
<keyword evidence="3" id="KW-1133">Transmembrane helix</keyword>
<dbReference type="InterPro" id="IPR003593">
    <property type="entry name" value="AAA+_ATPase"/>
</dbReference>
<dbReference type="Gene3D" id="3.80.10.10">
    <property type="entry name" value="Ribonuclease Inhibitor"/>
    <property type="match status" value="1"/>
</dbReference>
<organism evidence="5 6">
    <name type="scientific">Mycena sanguinolenta</name>
    <dbReference type="NCBI Taxonomy" id="230812"/>
    <lineage>
        <taxon>Eukaryota</taxon>
        <taxon>Fungi</taxon>
        <taxon>Dikarya</taxon>
        <taxon>Basidiomycota</taxon>
        <taxon>Agaricomycotina</taxon>
        <taxon>Agaricomycetes</taxon>
        <taxon>Agaricomycetidae</taxon>
        <taxon>Agaricales</taxon>
        <taxon>Marasmiineae</taxon>
        <taxon>Mycenaceae</taxon>
        <taxon>Mycena</taxon>
    </lineage>
</organism>
<dbReference type="Gene3D" id="3.40.50.300">
    <property type="entry name" value="P-loop containing nucleotide triphosphate hydrolases"/>
    <property type="match status" value="1"/>
</dbReference>
<dbReference type="Proteomes" id="UP000623467">
    <property type="component" value="Unassembled WGS sequence"/>
</dbReference>
<dbReference type="GO" id="GO:0005524">
    <property type="term" value="F:ATP binding"/>
    <property type="evidence" value="ECO:0007669"/>
    <property type="project" value="UniProtKB-KW"/>
</dbReference>
<evidence type="ECO:0000313" key="5">
    <source>
        <dbReference type="EMBL" id="KAF7367494.1"/>
    </source>
</evidence>
<dbReference type="PANTHER" id="PTHR24221:SF646">
    <property type="entry name" value="HAEMOLYSIN SECRETION ATP-BINDING PROTEIN"/>
    <property type="match status" value="1"/>
</dbReference>
<feature type="domain" description="ABC transporter" evidence="4">
    <location>
        <begin position="795"/>
        <end position="1069"/>
    </location>
</feature>
<dbReference type="OrthoDB" id="6500128at2759"/>
<protein>
    <submittedName>
        <fullName evidence="5">ABC transporter related protein</fullName>
    </submittedName>
</protein>
<dbReference type="SMART" id="SM00382">
    <property type="entry name" value="AAA"/>
    <property type="match status" value="1"/>
</dbReference>
<dbReference type="EMBL" id="JACAZH010000005">
    <property type="protein sequence ID" value="KAF7367494.1"/>
    <property type="molecule type" value="Genomic_DNA"/>
</dbReference>
<evidence type="ECO:0000256" key="2">
    <source>
        <dbReference type="ARBA" id="ARBA00022840"/>
    </source>
</evidence>
<dbReference type="InterPro" id="IPR027417">
    <property type="entry name" value="P-loop_NTPase"/>
</dbReference>